<dbReference type="CDD" id="cd00009">
    <property type="entry name" value="AAA"/>
    <property type="match status" value="1"/>
</dbReference>
<dbReference type="Gene3D" id="3.40.50.300">
    <property type="entry name" value="P-loop containing nucleotide triphosphate hydrolases"/>
    <property type="match status" value="1"/>
</dbReference>
<sequence>MTTSSILRKDTITCLMNKKVCGLSGDIYLRGHRIQPDNLSVYNTQRSKTDSALGMGFVQAILAVLSGAVRGCTFDDDTRTGKVTIASLGASGMYQMSWDRRGTDLLLGGFINGPAYQAAMVGLVMEVVRSTAESHGNNALVSAWYTLLRQMDACYPRTDTSMGWDSRTIRTACENTAANTWIRKAIENVADELYFAMCYPLPDISTIRGVFVQESSVLHGHEGTTRLLSNELMNPYTVDERDMAGAKAPSTSPTETRLPDGDLDGDLDIDLDVDTAPACDPDTKTPPTTAPAAPKSPKPARVRKPKPEPSSAEESTKKADAERAEVTRKEMAAADAKAAEHAAAEQKKKILPVVGTSSYERINRAFCRPGGLFLYGETATGKTMWSKQVAIANGWGLEIVVFKPGVKDEHVYGTSVQNEDRRWEWRDGPVVSWARRASKGEKVVLILDELARGHKSVADGVMDLLNTYTADELSAMGIPIPETAGPYHIVRVFDTMETFVFPIDLVKIIATANLGDSYQGMDLSDPAFRRRWTAGFYQLDPYTPQELAQILAKHLDIPATHALISALIRADQEVQAYQAKEESLVMETNLAILINWGIDVKRWAATATKTRGRVQIKDAFITAAKDVWIDMVCPLKGSRRDQTVFTALVNIVTRHAPEIL</sequence>
<protein>
    <recommendedName>
        <fullName evidence="2">ATPase dynein-related AAA domain-containing protein</fullName>
    </recommendedName>
</protein>
<name>A0A0P6XCC2_9CHLR</name>
<dbReference type="RefSeq" id="WP_054537360.1">
    <property type="nucleotide sequence ID" value="NZ_LGKP01000042.1"/>
</dbReference>
<dbReference type="Proteomes" id="UP000050277">
    <property type="component" value="Unassembled WGS sequence"/>
</dbReference>
<feature type="domain" description="ATPase dynein-related AAA" evidence="2">
    <location>
        <begin position="372"/>
        <end position="531"/>
    </location>
</feature>
<gene>
    <name evidence="3" type="ORF">SE18_25835</name>
</gene>
<reference evidence="3 4" key="1">
    <citation type="submission" date="2015-07" db="EMBL/GenBank/DDBJ databases">
        <title>Whole genome sequence of Herpetosiphon geysericola DSM 7119.</title>
        <authorList>
            <person name="Hemp J."/>
            <person name="Ward L.M."/>
            <person name="Pace L.A."/>
            <person name="Fischer W.W."/>
        </authorList>
    </citation>
    <scope>NUCLEOTIDE SEQUENCE [LARGE SCALE GENOMIC DNA]</scope>
    <source>
        <strain evidence="3 4">DSM 7119</strain>
    </source>
</reference>
<feature type="compositionally biased region" description="Acidic residues" evidence="1">
    <location>
        <begin position="261"/>
        <end position="273"/>
    </location>
</feature>
<keyword evidence="4" id="KW-1185">Reference proteome</keyword>
<comment type="caution">
    <text evidence="3">The sequence shown here is derived from an EMBL/GenBank/DDBJ whole genome shotgun (WGS) entry which is preliminary data.</text>
</comment>
<dbReference type="PATRIC" id="fig|70996.4.peg.1590"/>
<dbReference type="AlphaFoldDB" id="A0A0P6XCC2"/>
<dbReference type="InterPro" id="IPR011704">
    <property type="entry name" value="ATPase_dyneun-rel_AAA"/>
</dbReference>
<dbReference type="GO" id="GO:0005524">
    <property type="term" value="F:ATP binding"/>
    <property type="evidence" value="ECO:0007669"/>
    <property type="project" value="InterPro"/>
</dbReference>
<feature type="region of interest" description="Disordered" evidence="1">
    <location>
        <begin position="241"/>
        <end position="322"/>
    </location>
</feature>
<accession>A0A0P6XCC2</accession>
<evidence type="ECO:0000256" key="1">
    <source>
        <dbReference type="SAM" id="MobiDB-lite"/>
    </source>
</evidence>
<dbReference type="OrthoDB" id="1201990at2"/>
<organism evidence="3 4">
    <name type="scientific">Herpetosiphon geysericola</name>
    <dbReference type="NCBI Taxonomy" id="70996"/>
    <lineage>
        <taxon>Bacteria</taxon>
        <taxon>Bacillati</taxon>
        <taxon>Chloroflexota</taxon>
        <taxon>Chloroflexia</taxon>
        <taxon>Herpetosiphonales</taxon>
        <taxon>Herpetosiphonaceae</taxon>
        <taxon>Herpetosiphon</taxon>
    </lineage>
</organism>
<dbReference type="EMBL" id="LGKP01000042">
    <property type="protein sequence ID" value="KPL80005.1"/>
    <property type="molecule type" value="Genomic_DNA"/>
</dbReference>
<evidence type="ECO:0000313" key="3">
    <source>
        <dbReference type="EMBL" id="KPL80005.1"/>
    </source>
</evidence>
<evidence type="ECO:0000259" key="2">
    <source>
        <dbReference type="Pfam" id="PF07728"/>
    </source>
</evidence>
<feature type="compositionally biased region" description="Low complexity" evidence="1">
    <location>
        <begin position="274"/>
        <end position="295"/>
    </location>
</feature>
<proteinExistence type="predicted"/>
<dbReference type="STRING" id="70996.SE18_25835"/>
<evidence type="ECO:0000313" key="4">
    <source>
        <dbReference type="Proteomes" id="UP000050277"/>
    </source>
</evidence>
<dbReference type="GO" id="GO:0016887">
    <property type="term" value="F:ATP hydrolysis activity"/>
    <property type="evidence" value="ECO:0007669"/>
    <property type="project" value="InterPro"/>
</dbReference>
<dbReference type="Pfam" id="PF07728">
    <property type="entry name" value="AAA_5"/>
    <property type="match status" value="1"/>
</dbReference>
<dbReference type="SUPFAM" id="SSF52540">
    <property type="entry name" value="P-loop containing nucleoside triphosphate hydrolases"/>
    <property type="match status" value="1"/>
</dbReference>
<dbReference type="InterPro" id="IPR027417">
    <property type="entry name" value="P-loop_NTPase"/>
</dbReference>